<sequence>MKQNPSRIASATPEQQLEKHKDYVRRIAQVFRQECINIITKNSVPTMTMRFTIPAMIHNVQFERKIEISQDDGDAELKGTAISDIGGLQQQLNVIKDELNKQTHFRGYYLLNTDIQQLENSAYGDFAFSAESGTVWMYDNSWYNSGDIDPDQVTPASDATLLVDNGIGVAGTSNEYSRGDHQHPLQVSDETPKRDTGTGAIGTSTTYFRDDHQHILNTDRTVANKSQKDTGTGANGNFNYYARSNHAHALNVDPTITNVPLQLTYVGNVIATKFIKSGGTSSQVLCANGDTKAITDFNTNVTPKLKWNLRIQNGYDRRFESTQLGKIQTDIMICADILETSLILRFYMKVFKEQIIYFGILIYHNSLVLILRISGSAAGCGLTINLSNESGIANRELHISADGNTLSFNGSVNAGTGVTNGSVLYSAGNPILWGGNSTVTEGRFYSDGAKVYWRAKPVTLGSVPPQE</sequence>
<gene>
    <name evidence="2" type="ORF">EZS28_013343</name>
</gene>
<protein>
    <submittedName>
        <fullName evidence="2">Uncharacterized protein</fullName>
    </submittedName>
</protein>
<organism evidence="2 3">
    <name type="scientific">Streblomastix strix</name>
    <dbReference type="NCBI Taxonomy" id="222440"/>
    <lineage>
        <taxon>Eukaryota</taxon>
        <taxon>Metamonada</taxon>
        <taxon>Preaxostyla</taxon>
        <taxon>Oxymonadida</taxon>
        <taxon>Streblomastigidae</taxon>
        <taxon>Streblomastix</taxon>
    </lineage>
</organism>
<name>A0A5J4W9S9_9EUKA</name>
<dbReference type="EMBL" id="SNRW01002984">
    <property type="protein sequence ID" value="KAA6391129.1"/>
    <property type="molecule type" value="Genomic_DNA"/>
</dbReference>
<proteinExistence type="predicted"/>
<dbReference type="Proteomes" id="UP000324800">
    <property type="component" value="Unassembled WGS sequence"/>
</dbReference>
<comment type="caution">
    <text evidence="2">The sequence shown here is derived from an EMBL/GenBank/DDBJ whole genome shotgun (WGS) entry which is preliminary data.</text>
</comment>
<dbReference type="AlphaFoldDB" id="A0A5J4W9S9"/>
<evidence type="ECO:0000313" key="3">
    <source>
        <dbReference type="Proteomes" id="UP000324800"/>
    </source>
</evidence>
<accession>A0A5J4W9S9</accession>
<feature type="region of interest" description="Disordered" evidence="1">
    <location>
        <begin position="172"/>
        <end position="204"/>
    </location>
</feature>
<reference evidence="2 3" key="1">
    <citation type="submission" date="2019-03" db="EMBL/GenBank/DDBJ databases">
        <title>Single cell metagenomics reveals metabolic interactions within the superorganism composed of flagellate Streblomastix strix and complex community of Bacteroidetes bacteria on its surface.</title>
        <authorList>
            <person name="Treitli S.C."/>
            <person name="Kolisko M."/>
            <person name="Husnik F."/>
            <person name="Keeling P."/>
            <person name="Hampl V."/>
        </authorList>
    </citation>
    <scope>NUCLEOTIDE SEQUENCE [LARGE SCALE GENOMIC DNA]</scope>
    <source>
        <strain evidence="2">ST1C</strain>
    </source>
</reference>
<evidence type="ECO:0000256" key="1">
    <source>
        <dbReference type="SAM" id="MobiDB-lite"/>
    </source>
</evidence>
<evidence type="ECO:0000313" key="2">
    <source>
        <dbReference type="EMBL" id="KAA6391129.1"/>
    </source>
</evidence>